<dbReference type="HOGENOM" id="CLU_2833904_0_0_1"/>
<protein>
    <submittedName>
        <fullName evidence="2">GM15979</fullName>
    </submittedName>
</protein>
<gene>
    <name evidence="2" type="primary">Dsec\GM15979</name>
    <name evidence="2" type="ORF">Dsec_GM15979</name>
</gene>
<organism evidence="3">
    <name type="scientific">Drosophila sechellia</name>
    <name type="common">Fruit fly</name>
    <dbReference type="NCBI Taxonomy" id="7238"/>
    <lineage>
        <taxon>Eukaryota</taxon>
        <taxon>Metazoa</taxon>
        <taxon>Ecdysozoa</taxon>
        <taxon>Arthropoda</taxon>
        <taxon>Hexapoda</taxon>
        <taxon>Insecta</taxon>
        <taxon>Pterygota</taxon>
        <taxon>Neoptera</taxon>
        <taxon>Endopterygota</taxon>
        <taxon>Diptera</taxon>
        <taxon>Brachycera</taxon>
        <taxon>Muscomorpha</taxon>
        <taxon>Ephydroidea</taxon>
        <taxon>Drosophilidae</taxon>
        <taxon>Drosophila</taxon>
        <taxon>Sophophora</taxon>
    </lineage>
</organism>
<name>B4I8F5_DROSE</name>
<feature type="region of interest" description="Disordered" evidence="1">
    <location>
        <begin position="1"/>
        <end position="58"/>
    </location>
</feature>
<proteinExistence type="predicted"/>
<feature type="compositionally biased region" description="Low complexity" evidence="1">
    <location>
        <begin position="1"/>
        <end position="29"/>
    </location>
</feature>
<reference evidence="2 3" key="1">
    <citation type="journal article" date="2007" name="Nature">
        <title>Evolution of genes and genomes on the Drosophila phylogeny.</title>
        <authorList>
            <consortium name="Drosophila 12 Genomes Consortium"/>
            <person name="Clark A.G."/>
            <person name="Eisen M.B."/>
            <person name="Smith D.R."/>
            <person name="Bergman C.M."/>
            <person name="Oliver B."/>
            <person name="Markow T.A."/>
            <person name="Kaufman T.C."/>
            <person name="Kellis M."/>
            <person name="Gelbart W."/>
            <person name="Iyer V.N."/>
            <person name="Pollard D.A."/>
            <person name="Sackton T.B."/>
            <person name="Larracuente A.M."/>
            <person name="Singh N.D."/>
            <person name="Abad J.P."/>
            <person name="Abt D.N."/>
            <person name="Adryan B."/>
            <person name="Aguade M."/>
            <person name="Akashi H."/>
            <person name="Anderson W.W."/>
            <person name="Aquadro C.F."/>
            <person name="Ardell D.H."/>
            <person name="Arguello R."/>
            <person name="Artieri C.G."/>
            <person name="Barbash D.A."/>
            <person name="Barker D."/>
            <person name="Barsanti P."/>
            <person name="Batterham P."/>
            <person name="Batzoglou S."/>
            <person name="Begun D."/>
            <person name="Bhutkar A."/>
            <person name="Blanco E."/>
            <person name="Bosak S.A."/>
            <person name="Bradley R.K."/>
            <person name="Brand A.D."/>
            <person name="Brent M.R."/>
            <person name="Brooks A.N."/>
            <person name="Brown R.H."/>
            <person name="Butlin R.K."/>
            <person name="Caggese C."/>
            <person name="Calvi B.R."/>
            <person name="Bernardo de Carvalho A."/>
            <person name="Caspi A."/>
            <person name="Castrezana S."/>
            <person name="Celniker S.E."/>
            <person name="Chang J.L."/>
            <person name="Chapple C."/>
            <person name="Chatterji S."/>
            <person name="Chinwalla A."/>
            <person name="Civetta A."/>
            <person name="Clifton S.W."/>
            <person name="Comeron J.M."/>
            <person name="Costello J.C."/>
            <person name="Coyne J.A."/>
            <person name="Daub J."/>
            <person name="David R.G."/>
            <person name="Delcher A.L."/>
            <person name="Delehaunty K."/>
            <person name="Do C.B."/>
            <person name="Ebling H."/>
            <person name="Edwards K."/>
            <person name="Eickbush T."/>
            <person name="Evans J.D."/>
            <person name="Filipski A."/>
            <person name="Findeiss S."/>
            <person name="Freyhult E."/>
            <person name="Fulton L."/>
            <person name="Fulton R."/>
            <person name="Garcia A.C."/>
            <person name="Gardiner A."/>
            <person name="Garfield D.A."/>
            <person name="Garvin B.E."/>
            <person name="Gibson G."/>
            <person name="Gilbert D."/>
            <person name="Gnerre S."/>
            <person name="Godfrey J."/>
            <person name="Good R."/>
            <person name="Gotea V."/>
            <person name="Gravely B."/>
            <person name="Greenberg A.J."/>
            <person name="Griffiths-Jones S."/>
            <person name="Gross S."/>
            <person name="Guigo R."/>
            <person name="Gustafson E.A."/>
            <person name="Haerty W."/>
            <person name="Hahn M.W."/>
            <person name="Halligan D.L."/>
            <person name="Halpern A.L."/>
            <person name="Halter G.M."/>
            <person name="Han M.V."/>
            <person name="Heger A."/>
            <person name="Hillier L."/>
            <person name="Hinrichs A.S."/>
            <person name="Holmes I."/>
            <person name="Hoskins R.A."/>
            <person name="Hubisz M.J."/>
            <person name="Hultmark D."/>
            <person name="Huntley M.A."/>
            <person name="Jaffe D.B."/>
            <person name="Jagadeeshan S."/>
            <person name="Jeck W.R."/>
            <person name="Johnson J."/>
            <person name="Jones C.D."/>
            <person name="Jordan W.C."/>
            <person name="Karpen G.H."/>
            <person name="Kataoka E."/>
            <person name="Keightley P.D."/>
            <person name="Kheradpour P."/>
            <person name="Kirkness E.F."/>
            <person name="Koerich L.B."/>
            <person name="Kristiansen K."/>
            <person name="Kudrna D."/>
            <person name="Kulathinal R.J."/>
            <person name="Kumar S."/>
            <person name="Kwok R."/>
            <person name="Lander E."/>
            <person name="Langley C.H."/>
            <person name="Lapoint R."/>
            <person name="Lazzaro B.P."/>
            <person name="Lee S.J."/>
            <person name="Levesque L."/>
            <person name="Li R."/>
            <person name="Lin C.F."/>
            <person name="Lin M.F."/>
            <person name="Lindblad-Toh K."/>
            <person name="Llopart A."/>
            <person name="Long M."/>
            <person name="Low L."/>
            <person name="Lozovsky E."/>
            <person name="Lu J."/>
            <person name="Luo M."/>
            <person name="Machado C.A."/>
            <person name="Makalowski W."/>
            <person name="Marzo M."/>
            <person name="Matsuda M."/>
            <person name="Matzkin L."/>
            <person name="McAllister B."/>
            <person name="McBride C.S."/>
            <person name="McKernan B."/>
            <person name="McKernan K."/>
            <person name="Mendez-Lago M."/>
            <person name="Minx P."/>
            <person name="Mollenhauer M.U."/>
            <person name="Montooth K."/>
            <person name="Mount S.M."/>
            <person name="Mu X."/>
            <person name="Myers E."/>
            <person name="Negre B."/>
            <person name="Newfeld S."/>
            <person name="Nielsen R."/>
            <person name="Noor M.A."/>
            <person name="O'Grady P."/>
            <person name="Pachter L."/>
            <person name="Papaceit M."/>
            <person name="Parisi M.J."/>
            <person name="Parisi M."/>
            <person name="Parts L."/>
            <person name="Pedersen J.S."/>
            <person name="Pesole G."/>
            <person name="Phillippy A.M."/>
            <person name="Ponting C.P."/>
            <person name="Pop M."/>
            <person name="Porcelli D."/>
            <person name="Powell J.R."/>
            <person name="Prohaska S."/>
            <person name="Pruitt K."/>
            <person name="Puig M."/>
            <person name="Quesneville H."/>
            <person name="Ram K.R."/>
            <person name="Rand D."/>
            <person name="Rasmussen M.D."/>
            <person name="Reed L.K."/>
            <person name="Reenan R."/>
            <person name="Reily A."/>
            <person name="Remington K.A."/>
            <person name="Rieger T.T."/>
            <person name="Ritchie M.G."/>
            <person name="Robin C."/>
            <person name="Rogers Y.H."/>
            <person name="Rohde C."/>
            <person name="Rozas J."/>
            <person name="Rubenfield M.J."/>
            <person name="Ruiz A."/>
            <person name="Russo S."/>
            <person name="Salzberg S.L."/>
            <person name="Sanchez-Gracia A."/>
            <person name="Saranga D.J."/>
            <person name="Sato H."/>
            <person name="Schaeffer S.W."/>
            <person name="Schatz M.C."/>
            <person name="Schlenke T."/>
            <person name="Schwartz R."/>
            <person name="Segarra C."/>
            <person name="Singh R.S."/>
            <person name="Sirot L."/>
            <person name="Sirota M."/>
            <person name="Sisneros N.B."/>
            <person name="Smith C.D."/>
            <person name="Smith T.F."/>
            <person name="Spieth J."/>
            <person name="Stage D.E."/>
            <person name="Stark A."/>
            <person name="Stephan W."/>
            <person name="Strausberg R.L."/>
            <person name="Strempel S."/>
            <person name="Sturgill D."/>
            <person name="Sutton G."/>
            <person name="Sutton G.G."/>
            <person name="Tao W."/>
            <person name="Teichmann S."/>
            <person name="Tobari Y.N."/>
            <person name="Tomimura Y."/>
            <person name="Tsolas J.M."/>
            <person name="Valente V.L."/>
            <person name="Venter E."/>
            <person name="Venter J.C."/>
            <person name="Vicario S."/>
            <person name="Vieira F.G."/>
            <person name="Vilella A.J."/>
            <person name="Villasante A."/>
            <person name="Walenz B."/>
            <person name="Wang J."/>
            <person name="Wasserman M."/>
            <person name="Watts T."/>
            <person name="Wilson D."/>
            <person name="Wilson R.K."/>
            <person name="Wing R.A."/>
            <person name="Wolfner M.F."/>
            <person name="Wong A."/>
            <person name="Wong G.K."/>
            <person name="Wu C.I."/>
            <person name="Wu G."/>
            <person name="Yamamoto D."/>
            <person name="Yang H.P."/>
            <person name="Yang S.P."/>
            <person name="Yorke J.A."/>
            <person name="Yoshida K."/>
            <person name="Zdobnov E."/>
            <person name="Zhang P."/>
            <person name="Zhang Y."/>
            <person name="Zimin A.V."/>
            <person name="Baldwin J."/>
            <person name="Abdouelleil A."/>
            <person name="Abdulkadir J."/>
            <person name="Abebe A."/>
            <person name="Abera B."/>
            <person name="Abreu J."/>
            <person name="Acer S.C."/>
            <person name="Aftuck L."/>
            <person name="Alexander A."/>
            <person name="An P."/>
            <person name="Anderson E."/>
            <person name="Anderson S."/>
            <person name="Arachi H."/>
            <person name="Azer M."/>
            <person name="Bachantsang P."/>
            <person name="Barry A."/>
            <person name="Bayul T."/>
            <person name="Berlin A."/>
            <person name="Bessette D."/>
            <person name="Bloom T."/>
            <person name="Blye J."/>
            <person name="Boguslavskiy L."/>
            <person name="Bonnet C."/>
            <person name="Boukhgalter B."/>
            <person name="Bourzgui I."/>
            <person name="Brown A."/>
            <person name="Cahill P."/>
            <person name="Channer S."/>
            <person name="Cheshatsang Y."/>
            <person name="Chuda L."/>
            <person name="Citroen M."/>
            <person name="Collymore A."/>
            <person name="Cooke P."/>
            <person name="Costello M."/>
            <person name="D'Aco K."/>
            <person name="Daza R."/>
            <person name="De Haan G."/>
            <person name="DeGray S."/>
            <person name="DeMaso C."/>
            <person name="Dhargay N."/>
            <person name="Dooley K."/>
            <person name="Dooley E."/>
            <person name="Doricent M."/>
            <person name="Dorje P."/>
            <person name="Dorjee K."/>
            <person name="Dupes A."/>
            <person name="Elong R."/>
            <person name="Falk J."/>
            <person name="Farina A."/>
            <person name="Faro S."/>
            <person name="Ferguson D."/>
            <person name="Fisher S."/>
            <person name="Foley C.D."/>
            <person name="Franke A."/>
            <person name="Friedrich D."/>
            <person name="Gadbois L."/>
            <person name="Gearin G."/>
            <person name="Gearin C.R."/>
            <person name="Giannoukos G."/>
            <person name="Goode T."/>
            <person name="Graham J."/>
            <person name="Grandbois E."/>
            <person name="Grewal S."/>
            <person name="Gyaltsen K."/>
            <person name="Hafez N."/>
            <person name="Hagos B."/>
            <person name="Hall J."/>
            <person name="Henson C."/>
            <person name="Hollinger A."/>
            <person name="Honan T."/>
            <person name="Huard M.D."/>
            <person name="Hughes L."/>
            <person name="Hurhula B."/>
            <person name="Husby M.E."/>
            <person name="Kamat A."/>
            <person name="Kanga B."/>
            <person name="Kashin S."/>
            <person name="Khazanovich D."/>
            <person name="Kisner P."/>
            <person name="Lance K."/>
            <person name="Lara M."/>
            <person name="Lee W."/>
            <person name="Lennon N."/>
            <person name="Letendre F."/>
            <person name="LeVine R."/>
            <person name="Lipovsky A."/>
            <person name="Liu X."/>
            <person name="Liu J."/>
            <person name="Liu S."/>
            <person name="Lokyitsang T."/>
            <person name="Lokyitsang Y."/>
            <person name="Lubonja R."/>
            <person name="Lui A."/>
            <person name="MacDonald P."/>
            <person name="Magnisalis V."/>
            <person name="Maru K."/>
            <person name="Matthews C."/>
            <person name="McCusker W."/>
            <person name="McDonough S."/>
            <person name="Mehta T."/>
            <person name="Meldrim J."/>
            <person name="Meneus L."/>
            <person name="Mihai O."/>
            <person name="Mihalev A."/>
            <person name="Mihova T."/>
            <person name="Mittelman R."/>
            <person name="Mlenga V."/>
            <person name="Montmayeur A."/>
            <person name="Mulrain L."/>
            <person name="Navidi A."/>
            <person name="Naylor J."/>
            <person name="Negash T."/>
            <person name="Nguyen T."/>
            <person name="Nguyen N."/>
            <person name="Nicol R."/>
            <person name="Norbu C."/>
            <person name="Norbu N."/>
            <person name="Novod N."/>
            <person name="O'Neill B."/>
            <person name="Osman S."/>
            <person name="Markiewicz E."/>
            <person name="Oyono O.L."/>
            <person name="Patti C."/>
            <person name="Phunkhang P."/>
            <person name="Pierre F."/>
            <person name="Priest M."/>
            <person name="Raghuraman S."/>
            <person name="Rege F."/>
            <person name="Reyes R."/>
            <person name="Rise C."/>
            <person name="Rogov P."/>
            <person name="Ross K."/>
            <person name="Ryan E."/>
            <person name="Settipalli S."/>
            <person name="Shea T."/>
            <person name="Sherpa N."/>
            <person name="Shi L."/>
            <person name="Shih D."/>
            <person name="Sparrow T."/>
            <person name="Spaulding J."/>
            <person name="Stalker J."/>
            <person name="Stange-Thomann N."/>
            <person name="Stavropoulos S."/>
            <person name="Stone C."/>
            <person name="Strader C."/>
            <person name="Tesfaye S."/>
            <person name="Thomson T."/>
            <person name="Thoulutsang Y."/>
            <person name="Thoulutsang D."/>
            <person name="Topham K."/>
            <person name="Topping I."/>
            <person name="Tsamla T."/>
            <person name="Vassiliev H."/>
            <person name="Vo A."/>
            <person name="Wangchuk T."/>
            <person name="Wangdi T."/>
            <person name="Weiand M."/>
            <person name="Wilkinson J."/>
            <person name="Wilson A."/>
            <person name="Yadav S."/>
            <person name="Young G."/>
            <person name="Yu Q."/>
            <person name="Zembek L."/>
            <person name="Zhong D."/>
            <person name="Zimmer A."/>
            <person name="Zwirko Z."/>
            <person name="Jaffe D.B."/>
            <person name="Alvarez P."/>
            <person name="Brockman W."/>
            <person name="Butler J."/>
            <person name="Chin C."/>
            <person name="Gnerre S."/>
            <person name="Grabherr M."/>
            <person name="Kleber M."/>
            <person name="Mauceli E."/>
            <person name="MacCallum I."/>
        </authorList>
    </citation>
    <scope>NUCLEOTIDE SEQUENCE [LARGE SCALE GENOMIC DNA]</scope>
    <source>
        <strain evidence="3">Rob3c / Tucson 14021-0248.25</strain>
    </source>
</reference>
<evidence type="ECO:0000313" key="3">
    <source>
        <dbReference type="Proteomes" id="UP000001292"/>
    </source>
</evidence>
<dbReference type="STRING" id="7238.B4I8F5"/>
<dbReference type="Proteomes" id="UP000001292">
    <property type="component" value="Unassembled WGS sequence"/>
</dbReference>
<keyword evidence="3" id="KW-1185">Reference proteome</keyword>
<dbReference type="EMBL" id="CH480824">
    <property type="protein sequence ID" value="EDW56880.1"/>
    <property type="molecule type" value="Genomic_DNA"/>
</dbReference>
<dbReference type="AlphaFoldDB" id="B4I8F5"/>
<feature type="compositionally biased region" description="Polar residues" evidence="1">
    <location>
        <begin position="30"/>
        <end position="42"/>
    </location>
</feature>
<accession>B4I8F5</accession>
<sequence length="66" mass="6316">MCTAGVVDGGAAATTGGADAADNRGAAPASSSTALNPPQVSISHERTGKPETTCPNPTSVVIFSGS</sequence>
<evidence type="ECO:0000256" key="1">
    <source>
        <dbReference type="SAM" id="MobiDB-lite"/>
    </source>
</evidence>
<evidence type="ECO:0000313" key="2">
    <source>
        <dbReference type="EMBL" id="EDW56880.1"/>
    </source>
</evidence>